<keyword evidence="1" id="KW-0812">Transmembrane</keyword>
<reference evidence="2" key="1">
    <citation type="journal article" date="2023" name="G3 (Bethesda)">
        <title>Whole genome assembly and annotation of the endangered Caribbean coral Acropora cervicornis.</title>
        <authorList>
            <person name="Selwyn J.D."/>
            <person name="Vollmer S.V."/>
        </authorList>
    </citation>
    <scope>NUCLEOTIDE SEQUENCE</scope>
    <source>
        <strain evidence="2">K2</strain>
    </source>
</reference>
<keyword evidence="1" id="KW-0472">Membrane</keyword>
<name>A0AAD9R7G4_ACRCE</name>
<keyword evidence="3" id="KW-1185">Reference proteome</keyword>
<sequence>MALANDSKSEDHGTLTDFLCSEVLTKGIHDELRCISALNILLSVSAFLGNATVLLALSKVSALHPPSTLVLHAGCNRFVCRCHFTASSCCVFDVAS</sequence>
<evidence type="ECO:0008006" key="4">
    <source>
        <dbReference type="Google" id="ProtNLM"/>
    </source>
</evidence>
<comment type="caution">
    <text evidence="2">The sequence shown here is derived from an EMBL/GenBank/DDBJ whole genome shotgun (WGS) entry which is preliminary data.</text>
</comment>
<keyword evidence="1" id="KW-1133">Transmembrane helix</keyword>
<dbReference type="Proteomes" id="UP001249851">
    <property type="component" value="Unassembled WGS sequence"/>
</dbReference>
<reference evidence="2" key="2">
    <citation type="journal article" date="2023" name="Science">
        <title>Genomic signatures of disease resistance in endangered staghorn corals.</title>
        <authorList>
            <person name="Vollmer S.V."/>
            <person name="Selwyn J.D."/>
            <person name="Despard B.A."/>
            <person name="Roesel C.L."/>
        </authorList>
    </citation>
    <scope>NUCLEOTIDE SEQUENCE</scope>
    <source>
        <strain evidence="2">K2</strain>
    </source>
</reference>
<gene>
    <name evidence="2" type="ORF">P5673_000639</name>
</gene>
<protein>
    <recommendedName>
        <fullName evidence="4">G-protein coupled receptors family 1 profile domain-containing protein</fullName>
    </recommendedName>
</protein>
<feature type="transmembrane region" description="Helical" evidence="1">
    <location>
        <begin position="35"/>
        <end position="57"/>
    </location>
</feature>
<accession>A0AAD9R7G4</accession>
<evidence type="ECO:0000313" key="2">
    <source>
        <dbReference type="EMBL" id="KAK2574469.1"/>
    </source>
</evidence>
<dbReference type="AlphaFoldDB" id="A0AAD9R7G4"/>
<evidence type="ECO:0000313" key="3">
    <source>
        <dbReference type="Proteomes" id="UP001249851"/>
    </source>
</evidence>
<organism evidence="2 3">
    <name type="scientific">Acropora cervicornis</name>
    <name type="common">Staghorn coral</name>
    <dbReference type="NCBI Taxonomy" id="6130"/>
    <lineage>
        <taxon>Eukaryota</taxon>
        <taxon>Metazoa</taxon>
        <taxon>Cnidaria</taxon>
        <taxon>Anthozoa</taxon>
        <taxon>Hexacorallia</taxon>
        <taxon>Scleractinia</taxon>
        <taxon>Astrocoeniina</taxon>
        <taxon>Acroporidae</taxon>
        <taxon>Acropora</taxon>
    </lineage>
</organism>
<dbReference type="EMBL" id="JARQWQ010000001">
    <property type="protein sequence ID" value="KAK2574469.1"/>
    <property type="molecule type" value="Genomic_DNA"/>
</dbReference>
<evidence type="ECO:0000256" key="1">
    <source>
        <dbReference type="SAM" id="Phobius"/>
    </source>
</evidence>
<proteinExistence type="predicted"/>